<evidence type="ECO:0000256" key="4">
    <source>
        <dbReference type="ARBA" id="ARBA00023136"/>
    </source>
</evidence>
<evidence type="ECO:0000256" key="3">
    <source>
        <dbReference type="ARBA" id="ARBA00022989"/>
    </source>
</evidence>
<dbReference type="PANTHER" id="PTHR12859">
    <property type="entry name" value="PRA1 PROTEIN"/>
    <property type="match status" value="1"/>
</dbReference>
<reference evidence="6 7" key="1">
    <citation type="submission" date="2019-07" db="EMBL/GenBank/DDBJ databases">
        <authorList>
            <person name="Jastrzebski P J."/>
            <person name="Paukszto L."/>
            <person name="Jastrzebski P J."/>
        </authorList>
    </citation>
    <scope>NUCLEOTIDE SEQUENCE [LARGE SCALE GENOMIC DNA]</scope>
    <source>
        <strain evidence="6 7">WMS-il1</strain>
    </source>
</reference>
<comment type="subcellular location">
    <subcellularLocation>
        <location evidence="1 5">Membrane</location>
        <topology evidence="1 5">Multi-pass membrane protein</topology>
    </subcellularLocation>
</comment>
<keyword evidence="3 5" id="KW-1133">Transmembrane helix</keyword>
<sequence length="182" mass="20740">MRIPPLRSLNDFLFSVYSVPNTMESANDRFTSNMLYYQTNYFLLTAVLLGINLVLSPISVLVGLCTLTFAVMLCNNLDSWWPFASRPPTPVIYGLICTVILLYLLPMMTPTILTLASITIVIMMHALLRQRNTMNKLTRIFDSNAPGQYKSPMGLLLGKYWPHSSQELHYNDLRFTYTSSDL</sequence>
<comment type="similarity">
    <text evidence="5">Belongs to the PRA1 family.</text>
</comment>
<evidence type="ECO:0000313" key="7">
    <source>
        <dbReference type="Proteomes" id="UP000321570"/>
    </source>
</evidence>
<dbReference type="Pfam" id="PF03208">
    <property type="entry name" value="PRA1"/>
    <property type="match status" value="1"/>
</dbReference>
<gene>
    <name evidence="6" type="ORF">WMSIL1_LOCUS7258</name>
</gene>
<feature type="transmembrane region" description="Helical" evidence="5">
    <location>
        <begin position="41"/>
        <end position="71"/>
    </location>
</feature>
<keyword evidence="7" id="KW-1185">Reference proteome</keyword>
<dbReference type="PANTHER" id="PTHR12859:SF0">
    <property type="entry name" value="PRA1 FAMILY PROTEIN"/>
    <property type="match status" value="1"/>
</dbReference>
<dbReference type="Proteomes" id="UP000321570">
    <property type="component" value="Unassembled WGS sequence"/>
</dbReference>
<keyword evidence="2 5" id="KW-0812">Transmembrane</keyword>
<accession>A0A564YK79</accession>
<proteinExistence type="inferred from homology"/>
<evidence type="ECO:0000256" key="5">
    <source>
        <dbReference type="RuleBase" id="RU363107"/>
    </source>
</evidence>
<protein>
    <recommendedName>
        <fullName evidence="5">PRA1 family protein</fullName>
    </recommendedName>
</protein>
<dbReference type="EMBL" id="CABIJS010000255">
    <property type="protein sequence ID" value="VUZ47717.1"/>
    <property type="molecule type" value="Genomic_DNA"/>
</dbReference>
<feature type="transmembrane region" description="Helical" evidence="5">
    <location>
        <begin position="91"/>
        <end position="124"/>
    </location>
</feature>
<dbReference type="InterPro" id="IPR004895">
    <property type="entry name" value="Prenylated_rab_accept_PRA1"/>
</dbReference>
<evidence type="ECO:0000256" key="1">
    <source>
        <dbReference type="ARBA" id="ARBA00004141"/>
    </source>
</evidence>
<dbReference type="AlphaFoldDB" id="A0A564YK79"/>
<organism evidence="6 7">
    <name type="scientific">Hymenolepis diminuta</name>
    <name type="common">Rat tapeworm</name>
    <dbReference type="NCBI Taxonomy" id="6216"/>
    <lineage>
        <taxon>Eukaryota</taxon>
        <taxon>Metazoa</taxon>
        <taxon>Spiralia</taxon>
        <taxon>Lophotrochozoa</taxon>
        <taxon>Platyhelminthes</taxon>
        <taxon>Cestoda</taxon>
        <taxon>Eucestoda</taxon>
        <taxon>Cyclophyllidea</taxon>
        <taxon>Hymenolepididae</taxon>
        <taxon>Hymenolepis</taxon>
    </lineage>
</organism>
<evidence type="ECO:0000313" key="6">
    <source>
        <dbReference type="EMBL" id="VUZ47717.1"/>
    </source>
</evidence>
<keyword evidence="4 5" id="KW-0472">Membrane</keyword>
<evidence type="ECO:0000256" key="2">
    <source>
        <dbReference type="ARBA" id="ARBA00022692"/>
    </source>
</evidence>
<name>A0A564YK79_HYMDI</name>
<dbReference type="GO" id="GO:0016020">
    <property type="term" value="C:membrane"/>
    <property type="evidence" value="ECO:0007669"/>
    <property type="project" value="UniProtKB-SubCell"/>
</dbReference>